<evidence type="ECO:0000313" key="3">
    <source>
        <dbReference type="Proteomes" id="UP000682733"/>
    </source>
</evidence>
<dbReference type="Proteomes" id="UP000682733">
    <property type="component" value="Unassembled WGS sequence"/>
</dbReference>
<accession>A0A8S2QGS9</accession>
<name>A0A8S2QGS9_9BILA</name>
<dbReference type="EMBL" id="CAJOBA010041257">
    <property type="protein sequence ID" value="CAF4110576.1"/>
    <property type="molecule type" value="Genomic_DNA"/>
</dbReference>
<sequence>MLSQSKFPYISFPKDLKQTPLTVAKSVEDVPAIIRKLLQEKFISFDLEFANHLSHITCMQFSTPNEDIIIHATVPNIRQNIKLLNEIFNNDTIVKVSGFSQESQECDFT</sequence>
<organism evidence="2 3">
    <name type="scientific">Didymodactylos carnosus</name>
    <dbReference type="NCBI Taxonomy" id="1234261"/>
    <lineage>
        <taxon>Eukaryota</taxon>
        <taxon>Metazoa</taxon>
        <taxon>Spiralia</taxon>
        <taxon>Gnathifera</taxon>
        <taxon>Rotifera</taxon>
        <taxon>Eurotatoria</taxon>
        <taxon>Bdelloidea</taxon>
        <taxon>Philodinida</taxon>
        <taxon>Philodinidae</taxon>
        <taxon>Didymodactylos</taxon>
    </lineage>
</organism>
<dbReference type="Proteomes" id="UP000677228">
    <property type="component" value="Unassembled WGS sequence"/>
</dbReference>
<reference evidence="2" key="1">
    <citation type="submission" date="2021-02" db="EMBL/GenBank/DDBJ databases">
        <authorList>
            <person name="Nowell W R."/>
        </authorList>
    </citation>
    <scope>NUCLEOTIDE SEQUENCE</scope>
</reference>
<dbReference type="AlphaFoldDB" id="A0A8S2QGS9"/>
<dbReference type="SUPFAM" id="SSF53098">
    <property type="entry name" value="Ribonuclease H-like"/>
    <property type="match status" value="1"/>
</dbReference>
<dbReference type="Gene3D" id="3.30.420.10">
    <property type="entry name" value="Ribonuclease H-like superfamily/Ribonuclease H"/>
    <property type="match status" value="1"/>
</dbReference>
<dbReference type="InterPro" id="IPR036397">
    <property type="entry name" value="RNaseH_sf"/>
</dbReference>
<evidence type="ECO:0000313" key="2">
    <source>
        <dbReference type="EMBL" id="CAF4110576.1"/>
    </source>
</evidence>
<dbReference type="EMBL" id="CAJNOK010019678">
    <property type="protein sequence ID" value="CAF1303911.1"/>
    <property type="molecule type" value="Genomic_DNA"/>
</dbReference>
<dbReference type="InterPro" id="IPR012337">
    <property type="entry name" value="RNaseH-like_sf"/>
</dbReference>
<gene>
    <name evidence="1" type="ORF">OVA965_LOCUS28665</name>
    <name evidence="2" type="ORF">TMI583_LOCUS29420</name>
</gene>
<proteinExistence type="predicted"/>
<evidence type="ECO:0000313" key="1">
    <source>
        <dbReference type="EMBL" id="CAF1303911.1"/>
    </source>
</evidence>
<dbReference type="GO" id="GO:0003676">
    <property type="term" value="F:nucleic acid binding"/>
    <property type="evidence" value="ECO:0007669"/>
    <property type="project" value="InterPro"/>
</dbReference>
<comment type="caution">
    <text evidence="2">The sequence shown here is derived from an EMBL/GenBank/DDBJ whole genome shotgun (WGS) entry which is preliminary data.</text>
</comment>
<protein>
    <submittedName>
        <fullName evidence="2">Uncharacterized protein</fullName>
    </submittedName>
</protein>